<dbReference type="Proteomes" id="UP000325313">
    <property type="component" value="Unassembled WGS sequence"/>
</dbReference>
<proteinExistence type="predicted"/>
<keyword evidence="1" id="KW-0732">Signal</keyword>
<dbReference type="EMBL" id="VSWC01000079">
    <property type="protein sequence ID" value="KAA1094494.1"/>
    <property type="molecule type" value="Genomic_DNA"/>
</dbReference>
<evidence type="ECO:0000313" key="3">
    <source>
        <dbReference type="EMBL" id="KAA1129095.1"/>
    </source>
</evidence>
<feature type="signal peptide" evidence="1">
    <location>
        <begin position="1"/>
        <end position="19"/>
    </location>
</feature>
<gene>
    <name evidence="2" type="ORF">PGT21_023185</name>
    <name evidence="3" type="ORF">PGTUg99_028986</name>
</gene>
<feature type="chain" id="PRO_5036137616" evidence="1">
    <location>
        <begin position="20"/>
        <end position="99"/>
    </location>
</feature>
<evidence type="ECO:0000256" key="1">
    <source>
        <dbReference type="SAM" id="SignalP"/>
    </source>
</evidence>
<organism evidence="2 4">
    <name type="scientific">Puccinia graminis f. sp. tritici</name>
    <dbReference type="NCBI Taxonomy" id="56615"/>
    <lineage>
        <taxon>Eukaryota</taxon>
        <taxon>Fungi</taxon>
        <taxon>Dikarya</taxon>
        <taxon>Basidiomycota</taxon>
        <taxon>Pucciniomycotina</taxon>
        <taxon>Pucciniomycetes</taxon>
        <taxon>Pucciniales</taxon>
        <taxon>Pucciniaceae</taxon>
        <taxon>Puccinia</taxon>
    </lineage>
</organism>
<protein>
    <submittedName>
        <fullName evidence="2">Uncharacterized protein</fullName>
    </submittedName>
</protein>
<accession>A0A5B0P157</accession>
<evidence type="ECO:0000313" key="5">
    <source>
        <dbReference type="Proteomes" id="UP000325313"/>
    </source>
</evidence>
<sequence length="99" mass="11128">MQIWKESILHIFLLTGISCLLVHNQNCANPSEKIRVITSSGMSECPICLGNYYRRAELYCPNCEAVDPVIEVTGCRIHHVNLYGTPVPEHVKEGLFGKK</sequence>
<evidence type="ECO:0000313" key="2">
    <source>
        <dbReference type="EMBL" id="KAA1094494.1"/>
    </source>
</evidence>
<dbReference type="EMBL" id="VDEP01000138">
    <property type="protein sequence ID" value="KAA1129095.1"/>
    <property type="molecule type" value="Genomic_DNA"/>
</dbReference>
<name>A0A5B0P157_PUCGR</name>
<keyword evidence="4" id="KW-1185">Reference proteome</keyword>
<evidence type="ECO:0000313" key="4">
    <source>
        <dbReference type="Proteomes" id="UP000324748"/>
    </source>
</evidence>
<dbReference type="PROSITE" id="PS51257">
    <property type="entry name" value="PROKAR_LIPOPROTEIN"/>
    <property type="match status" value="1"/>
</dbReference>
<reference evidence="4 5" key="1">
    <citation type="submission" date="2019-05" db="EMBL/GenBank/DDBJ databases">
        <title>Emergence of the Ug99 lineage of the wheat stem rust pathogen through somatic hybridization.</title>
        <authorList>
            <person name="Li F."/>
            <person name="Upadhyaya N.M."/>
            <person name="Sperschneider J."/>
            <person name="Matny O."/>
            <person name="Nguyen-Phuc H."/>
            <person name="Mago R."/>
            <person name="Raley C."/>
            <person name="Miller M.E."/>
            <person name="Silverstein K.A.T."/>
            <person name="Henningsen E."/>
            <person name="Hirsch C.D."/>
            <person name="Visser B."/>
            <person name="Pretorius Z.A."/>
            <person name="Steffenson B.J."/>
            <person name="Schwessinger B."/>
            <person name="Dodds P.N."/>
            <person name="Figueroa M."/>
        </authorList>
    </citation>
    <scope>NUCLEOTIDE SEQUENCE [LARGE SCALE GENOMIC DNA]</scope>
    <source>
        <strain evidence="2">21-0</strain>
        <strain evidence="3 5">Ug99</strain>
    </source>
</reference>
<dbReference type="AlphaFoldDB" id="A0A5B0P157"/>
<dbReference type="Proteomes" id="UP000324748">
    <property type="component" value="Unassembled WGS sequence"/>
</dbReference>
<comment type="caution">
    <text evidence="2">The sequence shown here is derived from an EMBL/GenBank/DDBJ whole genome shotgun (WGS) entry which is preliminary data.</text>
</comment>